<dbReference type="EMBL" id="JALJOU010000001">
    <property type="protein sequence ID" value="KAK9846473.1"/>
    <property type="molecule type" value="Genomic_DNA"/>
</dbReference>
<evidence type="ECO:0000256" key="1">
    <source>
        <dbReference type="SAM" id="SignalP"/>
    </source>
</evidence>
<feature type="chain" id="PRO_5043923591" evidence="1">
    <location>
        <begin position="22"/>
        <end position="177"/>
    </location>
</feature>
<dbReference type="AlphaFoldDB" id="A0AAW1SJ72"/>
<gene>
    <name evidence="2" type="ORF">WJX81_004864</name>
</gene>
<proteinExistence type="predicted"/>
<organism evidence="2 3">
    <name type="scientific">Elliptochloris bilobata</name>
    <dbReference type="NCBI Taxonomy" id="381761"/>
    <lineage>
        <taxon>Eukaryota</taxon>
        <taxon>Viridiplantae</taxon>
        <taxon>Chlorophyta</taxon>
        <taxon>core chlorophytes</taxon>
        <taxon>Trebouxiophyceae</taxon>
        <taxon>Trebouxiophyceae incertae sedis</taxon>
        <taxon>Elliptochloris clade</taxon>
        <taxon>Elliptochloris</taxon>
    </lineage>
</organism>
<keyword evidence="1" id="KW-0732">Signal</keyword>
<feature type="signal peptide" evidence="1">
    <location>
        <begin position="1"/>
        <end position="21"/>
    </location>
</feature>
<keyword evidence="3" id="KW-1185">Reference proteome</keyword>
<protein>
    <submittedName>
        <fullName evidence="2">Uncharacterized protein</fullName>
    </submittedName>
</protein>
<evidence type="ECO:0000313" key="2">
    <source>
        <dbReference type="EMBL" id="KAK9846473.1"/>
    </source>
</evidence>
<name>A0AAW1SJ72_9CHLO</name>
<dbReference type="Proteomes" id="UP001445335">
    <property type="component" value="Unassembled WGS sequence"/>
</dbReference>
<sequence>MANLLARILSTILSLLGPLSAFAESYFEGVAFVCTAVAGWASLPARIAAWYVKVTITFSCVVERCTLRTLDAAYRMLVPATLRDIVTGVHTRCASTADVVLGAGTAQVDKYSKSWERGAKRAQKHLGKLPALPPSSIYVTPITSPSKFPGISPSASPSKGPAAAISITAYAPAVGAT</sequence>
<evidence type="ECO:0000313" key="3">
    <source>
        <dbReference type="Proteomes" id="UP001445335"/>
    </source>
</evidence>
<comment type="caution">
    <text evidence="2">The sequence shown here is derived from an EMBL/GenBank/DDBJ whole genome shotgun (WGS) entry which is preliminary data.</text>
</comment>
<reference evidence="2 3" key="1">
    <citation type="journal article" date="2024" name="Nat. Commun.">
        <title>Phylogenomics reveals the evolutionary origins of lichenization in chlorophyte algae.</title>
        <authorList>
            <person name="Puginier C."/>
            <person name="Libourel C."/>
            <person name="Otte J."/>
            <person name="Skaloud P."/>
            <person name="Haon M."/>
            <person name="Grisel S."/>
            <person name="Petersen M."/>
            <person name="Berrin J.G."/>
            <person name="Delaux P.M."/>
            <person name="Dal Grande F."/>
            <person name="Keller J."/>
        </authorList>
    </citation>
    <scope>NUCLEOTIDE SEQUENCE [LARGE SCALE GENOMIC DNA]</scope>
    <source>
        <strain evidence="2 3">SAG 245.80</strain>
    </source>
</reference>
<accession>A0AAW1SJ72</accession>